<keyword evidence="8 12" id="KW-0131">Cell cycle</keyword>
<feature type="binding site" evidence="12">
    <location>
        <position position="108"/>
    </location>
    <ligand>
        <name>UDP-N-acetyl-alpha-D-glucosamine</name>
        <dbReference type="ChEBI" id="CHEBI:57705"/>
    </ligand>
</feature>
<evidence type="ECO:0000256" key="5">
    <source>
        <dbReference type="ARBA" id="ARBA00022679"/>
    </source>
</evidence>
<dbReference type="NCBIfam" id="TIGR01072">
    <property type="entry name" value="murA"/>
    <property type="match status" value="1"/>
</dbReference>
<dbReference type="GO" id="GO:0008760">
    <property type="term" value="F:UDP-N-acetylglucosamine 1-carboxyvinyltransferase activity"/>
    <property type="evidence" value="ECO:0007669"/>
    <property type="project" value="UniProtKB-UniRule"/>
</dbReference>
<evidence type="ECO:0000256" key="3">
    <source>
        <dbReference type="ARBA" id="ARBA00022490"/>
    </source>
</evidence>
<evidence type="ECO:0000256" key="4">
    <source>
        <dbReference type="ARBA" id="ARBA00022618"/>
    </source>
</evidence>
<protein>
    <recommendedName>
        <fullName evidence="12">UDP-N-acetylglucosamine 1-carboxyvinyltransferase</fullName>
        <ecNumber evidence="12">2.5.1.7</ecNumber>
    </recommendedName>
    <alternativeName>
        <fullName evidence="12">Enoylpyruvate transferase</fullName>
    </alternativeName>
    <alternativeName>
        <fullName evidence="12">UDP-N-acetylglucosamine enolpyruvyl transferase</fullName>
        <shortName evidence="12">EPT</shortName>
    </alternativeName>
</protein>
<evidence type="ECO:0000256" key="9">
    <source>
        <dbReference type="ARBA" id="ARBA00023316"/>
    </source>
</evidence>
<gene>
    <name evidence="12" type="primary">murA</name>
    <name evidence="14" type="ORF">ETSY1_11000</name>
</gene>
<dbReference type="GO" id="GO:0051301">
    <property type="term" value="P:cell division"/>
    <property type="evidence" value="ECO:0007669"/>
    <property type="project" value="UniProtKB-KW"/>
</dbReference>
<dbReference type="Proteomes" id="UP000019141">
    <property type="component" value="Unassembled WGS sequence"/>
</dbReference>
<evidence type="ECO:0000256" key="6">
    <source>
        <dbReference type="ARBA" id="ARBA00022960"/>
    </source>
</evidence>
<dbReference type="EC" id="2.5.1.7" evidence="12"/>
<sequence length="442" mass="47799">MRVFKTASKQVGRGIMEYFWVEGRHELGGSITPIGNKNAALPLLAACLLTDETLHLHNVPDIGDVRTKLALLSKMGVVVQDGQVGQCSLTALGVGEQQPDVELSRQIRTATLLAGPLLARRGHVVISRPGGDRIGRRRLDTHLLALQALGATIEVYPDRFELRTDGLRGCDIFLDEMSVTGTEQAVFASVLAEGTTTLANVAMEPHVQEVCHCLNAMGAKIEGIGTHNLTVEGVTRLHGATHRIGPDYMEVGSLIGLAAATGSALRIEQARPDQHRMTRIMFGRLGVTWDVEGEDIVVPPDQSLEVQTDFDGAVPKIDDMPWPGFPPDLISIALVVATQARGTVLIHQKMFDQRLVFADRLIDMGAGIVLCDPHRAVVMGPSQLRGQNLVSPDIRAGMALVIAALAAEGVSTIHNIIQIDRGYEQLERRLQGLGAHIERLSE</sequence>
<feature type="domain" description="Enolpyruvate transferase" evidence="13">
    <location>
        <begin position="22"/>
        <end position="430"/>
    </location>
</feature>
<evidence type="ECO:0000259" key="13">
    <source>
        <dbReference type="Pfam" id="PF00275"/>
    </source>
</evidence>
<dbReference type="GO" id="GO:0005737">
    <property type="term" value="C:cytoplasm"/>
    <property type="evidence" value="ECO:0007669"/>
    <property type="project" value="UniProtKB-SubCell"/>
</dbReference>
<keyword evidence="3 12" id="KW-0963">Cytoplasm</keyword>
<proteinExistence type="inferred from homology"/>
<feature type="binding site" evidence="12">
    <location>
        <begin position="37"/>
        <end position="38"/>
    </location>
    <ligand>
        <name>phosphoenolpyruvate</name>
        <dbReference type="ChEBI" id="CHEBI:58702"/>
    </ligand>
</feature>
<evidence type="ECO:0000256" key="12">
    <source>
        <dbReference type="HAMAP-Rule" id="MF_00111"/>
    </source>
</evidence>
<keyword evidence="6 12" id="KW-0133">Cell shape</keyword>
<dbReference type="GO" id="GO:0019277">
    <property type="term" value="P:UDP-N-acetylgalactosamine biosynthetic process"/>
    <property type="evidence" value="ECO:0007669"/>
    <property type="project" value="InterPro"/>
</dbReference>
<feature type="active site" description="Proton donor" evidence="12">
    <location>
        <position position="132"/>
    </location>
</feature>
<dbReference type="InterPro" id="IPR001986">
    <property type="entry name" value="Enolpyruvate_Tfrase_dom"/>
</dbReference>
<keyword evidence="4 12" id="KW-0132">Cell division</keyword>
<evidence type="ECO:0000256" key="7">
    <source>
        <dbReference type="ARBA" id="ARBA00022984"/>
    </source>
</evidence>
<comment type="caution">
    <text evidence="12">Lacks conserved residue(s) required for the propagation of feature annotation.</text>
</comment>
<organism evidence="14 15">
    <name type="scientific">Entotheonella factor</name>
    <dbReference type="NCBI Taxonomy" id="1429438"/>
    <lineage>
        <taxon>Bacteria</taxon>
        <taxon>Pseudomonadati</taxon>
        <taxon>Nitrospinota/Tectimicrobiota group</taxon>
        <taxon>Candidatus Tectimicrobiota</taxon>
        <taxon>Candidatus Entotheonellia</taxon>
        <taxon>Candidatus Entotheonellales</taxon>
        <taxon>Candidatus Entotheonellaceae</taxon>
        <taxon>Candidatus Entotheonella</taxon>
    </lineage>
</organism>
<comment type="subcellular location">
    <subcellularLocation>
        <location evidence="1 12">Cytoplasm</location>
    </subcellularLocation>
</comment>
<dbReference type="InterPro" id="IPR036968">
    <property type="entry name" value="Enolpyruvate_Tfrase_sf"/>
</dbReference>
<dbReference type="PANTHER" id="PTHR43783:SF1">
    <property type="entry name" value="UDP-N-ACETYLGLUCOSAMINE 1-CARBOXYVINYLTRANSFERASE"/>
    <property type="match status" value="1"/>
</dbReference>
<dbReference type="InterPro" id="IPR013792">
    <property type="entry name" value="RNA3'P_cycl/enolpyr_Trfase_a/b"/>
</dbReference>
<comment type="function">
    <text evidence="12">Cell wall formation. Adds enolpyruvyl to UDP-N-acetylglucosamine.</text>
</comment>
<comment type="similarity">
    <text evidence="10 12">Belongs to the EPSP synthase family. MurA subfamily.</text>
</comment>
<evidence type="ECO:0000256" key="1">
    <source>
        <dbReference type="ARBA" id="ARBA00004496"/>
    </source>
</evidence>
<reference evidence="14 15" key="1">
    <citation type="journal article" date="2014" name="Nature">
        <title>An environmental bacterial taxon with a large and distinct metabolic repertoire.</title>
        <authorList>
            <person name="Wilson M.C."/>
            <person name="Mori T."/>
            <person name="Ruckert C."/>
            <person name="Uria A.R."/>
            <person name="Helf M.J."/>
            <person name="Takada K."/>
            <person name="Gernert C."/>
            <person name="Steffens U.A."/>
            <person name="Heycke N."/>
            <person name="Schmitt S."/>
            <person name="Rinke C."/>
            <person name="Helfrich E.J."/>
            <person name="Brachmann A.O."/>
            <person name="Gurgui C."/>
            <person name="Wakimoto T."/>
            <person name="Kracht M."/>
            <person name="Crusemann M."/>
            <person name="Hentschel U."/>
            <person name="Abe I."/>
            <person name="Matsunaga S."/>
            <person name="Kalinowski J."/>
            <person name="Takeyama H."/>
            <person name="Piel J."/>
        </authorList>
    </citation>
    <scope>NUCLEOTIDE SEQUENCE [LARGE SCALE GENOMIC DNA]</scope>
    <source>
        <strain evidence="15">TSY1</strain>
    </source>
</reference>
<keyword evidence="9 12" id="KW-0961">Cell wall biogenesis/degradation</keyword>
<keyword evidence="7 12" id="KW-0573">Peptidoglycan synthesis</keyword>
<dbReference type="CDD" id="cd01555">
    <property type="entry name" value="UdpNAET"/>
    <property type="match status" value="1"/>
</dbReference>
<dbReference type="GO" id="GO:0071555">
    <property type="term" value="P:cell wall organization"/>
    <property type="evidence" value="ECO:0007669"/>
    <property type="project" value="UniProtKB-KW"/>
</dbReference>
<dbReference type="InterPro" id="IPR005750">
    <property type="entry name" value="UDP_GlcNAc_COvinyl_MurA"/>
</dbReference>
<dbReference type="InterPro" id="IPR050068">
    <property type="entry name" value="MurA_subfamily"/>
</dbReference>
<dbReference type="GO" id="GO:0008360">
    <property type="term" value="P:regulation of cell shape"/>
    <property type="evidence" value="ECO:0007669"/>
    <property type="project" value="UniProtKB-KW"/>
</dbReference>
<accession>W4LR75</accession>
<evidence type="ECO:0000256" key="11">
    <source>
        <dbReference type="ARBA" id="ARBA00047527"/>
    </source>
</evidence>
<dbReference type="HAMAP" id="MF_00111">
    <property type="entry name" value="MurA"/>
    <property type="match status" value="1"/>
</dbReference>
<feature type="binding site" evidence="12">
    <location>
        <position position="350"/>
    </location>
    <ligand>
        <name>UDP-N-acetyl-alpha-D-glucosamine</name>
        <dbReference type="ChEBI" id="CHEBI:57705"/>
    </ligand>
</feature>
<dbReference type="SUPFAM" id="SSF55205">
    <property type="entry name" value="EPT/RTPC-like"/>
    <property type="match status" value="1"/>
</dbReference>
<dbReference type="PANTHER" id="PTHR43783">
    <property type="entry name" value="UDP-N-ACETYLGLUCOSAMINE 1-CARBOXYVINYLTRANSFERASE"/>
    <property type="match status" value="1"/>
</dbReference>
<name>W4LR75_ENTF1</name>
<dbReference type="NCBIfam" id="NF006873">
    <property type="entry name" value="PRK09369.1"/>
    <property type="match status" value="1"/>
</dbReference>
<dbReference type="Gene3D" id="3.65.10.10">
    <property type="entry name" value="Enolpyruvate transferase domain"/>
    <property type="match status" value="2"/>
</dbReference>
<dbReference type="AlphaFoldDB" id="W4LR75"/>
<keyword evidence="5 12" id="KW-0808">Transferase</keyword>
<evidence type="ECO:0000313" key="15">
    <source>
        <dbReference type="Proteomes" id="UP000019141"/>
    </source>
</evidence>
<dbReference type="HOGENOM" id="CLU_027387_0_1_7"/>
<dbReference type="Pfam" id="PF00275">
    <property type="entry name" value="EPSP_synthase"/>
    <property type="match status" value="1"/>
</dbReference>
<evidence type="ECO:0000256" key="10">
    <source>
        <dbReference type="ARBA" id="ARBA00038367"/>
    </source>
</evidence>
<dbReference type="EMBL" id="AZHW01000333">
    <property type="protein sequence ID" value="ETX00478.1"/>
    <property type="molecule type" value="Genomic_DNA"/>
</dbReference>
<comment type="pathway">
    <text evidence="2 12">Cell wall biogenesis; peptidoglycan biosynthesis.</text>
</comment>
<dbReference type="GO" id="GO:0009252">
    <property type="term" value="P:peptidoglycan biosynthetic process"/>
    <property type="evidence" value="ECO:0007669"/>
    <property type="project" value="UniProtKB-UniRule"/>
</dbReference>
<comment type="catalytic activity">
    <reaction evidence="11 12">
        <text>phosphoenolpyruvate + UDP-N-acetyl-alpha-D-glucosamine = UDP-N-acetyl-3-O-(1-carboxyvinyl)-alpha-D-glucosamine + phosphate</text>
        <dbReference type="Rhea" id="RHEA:18681"/>
        <dbReference type="ChEBI" id="CHEBI:43474"/>
        <dbReference type="ChEBI" id="CHEBI:57705"/>
        <dbReference type="ChEBI" id="CHEBI:58702"/>
        <dbReference type="ChEBI" id="CHEBI:68483"/>
        <dbReference type="EC" id="2.5.1.7"/>
    </reaction>
</comment>
<dbReference type="UniPathway" id="UPA00219"/>
<comment type="caution">
    <text evidence="14">The sequence shown here is derived from an EMBL/GenBank/DDBJ whole genome shotgun (WGS) entry which is preliminary data.</text>
</comment>
<feature type="binding site" evidence="12">
    <location>
        <position position="328"/>
    </location>
    <ligand>
        <name>UDP-N-acetyl-alpha-D-glucosamine</name>
        <dbReference type="ChEBI" id="CHEBI:57705"/>
    </ligand>
</feature>
<evidence type="ECO:0000256" key="2">
    <source>
        <dbReference type="ARBA" id="ARBA00004752"/>
    </source>
</evidence>
<dbReference type="PATRIC" id="fig|1429438.4.peg.2233"/>
<keyword evidence="15" id="KW-1185">Reference proteome</keyword>
<evidence type="ECO:0000313" key="14">
    <source>
        <dbReference type="EMBL" id="ETX00478.1"/>
    </source>
</evidence>
<evidence type="ECO:0000256" key="8">
    <source>
        <dbReference type="ARBA" id="ARBA00023306"/>
    </source>
</evidence>